<evidence type="ECO:0000313" key="2">
    <source>
        <dbReference type="EMBL" id="ETN96882.1"/>
    </source>
</evidence>
<comment type="caution">
    <text evidence="2">The sequence shown here is derived from an EMBL/GenBank/DDBJ whole genome shotgun (WGS) entry which is preliminary data.</text>
</comment>
<dbReference type="EMBL" id="AYXY01000001">
    <property type="protein sequence ID" value="ETN96882.1"/>
    <property type="molecule type" value="Genomic_DNA"/>
</dbReference>
<sequence length="190" mass="22717">MKMKNRVLVIMFIMQSIVVFGQDKSNINLLVTDSTWNQEVFHFPIPFAPEIKFDGFEDARFPKFWANKDSIDFWSYVFVWRINNPVELTETVLERNIEMYFNGLMNYQYSVALFLKKETSSEVTKYAGKLKTYDALVTKKSMVLNVTAEHFYCEHNKKTFIVFRFSPRKFGDIIWKNLEKVKLRYDYCSR</sequence>
<reference evidence="3" key="1">
    <citation type="submission" date="2013-11" db="EMBL/GenBank/DDBJ databases">
        <title>Draft genome sequence from a member of Zhouia, isolated tidal flat.</title>
        <authorList>
            <person name="Jin H."/>
            <person name="Jeon C.O."/>
        </authorList>
    </citation>
    <scope>NUCLEOTIDE SEQUENCE [LARGE SCALE GENOMIC DNA]</scope>
    <source>
        <strain evidence="3">AD3</strain>
    </source>
</reference>
<keyword evidence="1" id="KW-0732">Signal</keyword>
<organism evidence="2 3">
    <name type="scientific">Zhouia amylolytica AD3</name>
    <dbReference type="NCBI Taxonomy" id="1286632"/>
    <lineage>
        <taxon>Bacteria</taxon>
        <taxon>Pseudomonadati</taxon>
        <taxon>Bacteroidota</taxon>
        <taxon>Flavobacteriia</taxon>
        <taxon>Flavobacteriales</taxon>
        <taxon>Flavobacteriaceae</taxon>
        <taxon>Zhouia</taxon>
    </lineage>
</organism>
<dbReference type="eggNOG" id="ENOG5032SGQ">
    <property type="taxonomic scope" value="Bacteria"/>
</dbReference>
<dbReference type="AlphaFoldDB" id="W2UU71"/>
<feature type="chain" id="PRO_5004827550" description="Secreted protein" evidence="1">
    <location>
        <begin position="22"/>
        <end position="190"/>
    </location>
</feature>
<keyword evidence="3" id="KW-1185">Reference proteome</keyword>
<feature type="signal peptide" evidence="1">
    <location>
        <begin position="1"/>
        <end position="21"/>
    </location>
</feature>
<evidence type="ECO:0008006" key="4">
    <source>
        <dbReference type="Google" id="ProtNLM"/>
    </source>
</evidence>
<evidence type="ECO:0000313" key="3">
    <source>
        <dbReference type="Proteomes" id="UP000018850"/>
    </source>
</evidence>
<protein>
    <recommendedName>
        <fullName evidence="4">Secreted protein</fullName>
    </recommendedName>
</protein>
<accession>W2UU71</accession>
<gene>
    <name evidence="2" type="ORF">P278_03080</name>
</gene>
<proteinExistence type="predicted"/>
<name>W2UU71_9FLAO</name>
<reference evidence="2 3" key="2">
    <citation type="journal article" date="2016" name="Genome Announc.">
        <title>Draft Genome Sequence of Zhouia amylolytica AD3, Isolated from Tidal Flat Sediment.</title>
        <authorList>
            <person name="Jia B."/>
            <person name="Jin H.M."/>
            <person name="Lee H.J."/>
            <person name="Jeon C.O."/>
        </authorList>
    </citation>
    <scope>NUCLEOTIDE SEQUENCE [LARGE SCALE GENOMIC DNA]</scope>
    <source>
        <strain evidence="2 3">AD3</strain>
    </source>
</reference>
<evidence type="ECO:0000256" key="1">
    <source>
        <dbReference type="SAM" id="SignalP"/>
    </source>
</evidence>
<dbReference type="Proteomes" id="UP000018850">
    <property type="component" value="Unassembled WGS sequence"/>
</dbReference>